<sequence>MSAAGEEDRLGALVDEVVALLETDEDMPSPPPRPVREYGRLHEAAAVLNWFDPQTIHPAAGAGEPESIDQLLAHATRTVDRTGERRWTLSPEFRVAVLRQLRERGRVLGALTANKEVPEGSHGILHDYLEGSAPPLDEQSLAQLASSYEATEWLRAAGFEGLPGRDALQRRIDWLTLLEPFEHLAGTSFRGRVKELRRLRSYAEVLPPTDHGSSAARFVTRVTSLHEKPPLLIYGPGGVGKSTLLARFILEHAQALERDRFPFVYLDFDRPDVDASEPLTLLIEALRQLAIEYPQARERCQRIRDSWTELLISAQQPGGKSPGAATRSIVRTRSTAVRDFARLIDSLGANDRPVLFVVDTFEEVQWRSEEDVAAVWTLLEQLQPVINRLRVCIAGRGQLPGRRTDELPLEGLDEEAAVGYLLAHGISDPSVARRIARQVGGSPMSLKLAAELVREEGLTNGRLDIASREFLYIRVDDGVIQRQLYQRILGRIRNPDVQKLAHPGLVLRRLTPDLILEALAVPCRLNVRSLEQAQALFQELKRVVSLVVVASDGALEHRPDLRLLMLRLLEAEQPEQARAIRQSAVRYYERRPPEPRERAEEIYLRLALGQEPAIINPRWIEGVERHLTNVLSEFSGKRRAYLASRLKIEVDEETRRLADLEDWERLVERKAQELLLQEQPREALAELEARPDRTPASPVVSLQATALARLGQWQDSLAVLEDGIDRAITHGERRQALDLALQQAEVTLASALADDTPRLLSRLEWLTESVTTAADRLDAVAHRLALGRLAPQPAADGVELHGELRKLFDDLPDEVLGNDPALAHWVGSLFGVDDVPRLSRVLRTSGLPRTDESAVRRLASAIASSDLEHSKNIGKDPGLLTRELGIPIGDSLTASLGRFLLTASDTTVSSVLVRLLDEHTAFVTPDVLDAFANVLRSALGVERPTTRAARDNLVELVGRPRSASLPALTLARLSGALVSAFRSTTELRDFLRFRFDRSLDAISAPGSLQVAVWDVLQSAVAENWVEQLVVKAREAHPANVELAQVAEELGLSTLVPGDPALVTQAAALSGIDPTTWTRRLAAIEGQVCRVEVGDRVSGTGFLVGVDLVLTADHMLAPVHEGGMPLEDVVLRFDYKTDRSGRAVTSGIEFKVASILARSEYGNQPGRLGYNLLQVAGHPGAQPVGDPQVESSGTLRRWIEAPDPPPRIDLGDALALVQHSRGGPLNLTVGQDAVVGLSLDGTRVYYDLASMPGSSGAPCFTLDLQLVAFNIGLSIADPVNARRTFTGILMSAVLGDLRQQGHGGLLGAVFA</sequence>
<dbReference type="InterPro" id="IPR043504">
    <property type="entry name" value="Peptidase_S1_PA_chymotrypsin"/>
</dbReference>
<dbReference type="Gene3D" id="2.40.10.10">
    <property type="entry name" value="Trypsin-like serine proteases"/>
    <property type="match status" value="2"/>
</dbReference>
<accession>A0A1H3R4H5</accession>
<dbReference type="InterPro" id="IPR045430">
    <property type="entry name" value="EAD1"/>
</dbReference>
<dbReference type="CDD" id="cd00009">
    <property type="entry name" value="AAA"/>
    <property type="match status" value="1"/>
</dbReference>
<dbReference type="EMBL" id="FNOT01000029">
    <property type="protein sequence ID" value="SDZ20413.1"/>
    <property type="molecule type" value="Genomic_DNA"/>
</dbReference>
<feature type="domain" description="Effector-associated" evidence="2">
    <location>
        <begin position="970"/>
        <end position="1049"/>
    </location>
</feature>
<name>A0A1H3R4H5_9ACTN</name>
<evidence type="ECO:0000259" key="2">
    <source>
        <dbReference type="Pfam" id="PF19955"/>
    </source>
</evidence>
<proteinExistence type="predicted"/>
<gene>
    <name evidence="3" type="ORF">SAMN05660209_05020</name>
</gene>
<dbReference type="Pfam" id="PF19955">
    <property type="entry name" value="EAD1"/>
    <property type="match status" value="1"/>
</dbReference>
<dbReference type="SUPFAM" id="SSF50494">
    <property type="entry name" value="Trypsin-like serine proteases"/>
    <property type="match status" value="1"/>
</dbReference>
<evidence type="ECO:0000313" key="4">
    <source>
        <dbReference type="Proteomes" id="UP000198921"/>
    </source>
</evidence>
<dbReference type="InterPro" id="IPR027417">
    <property type="entry name" value="P-loop_NTPase"/>
</dbReference>
<protein>
    <submittedName>
        <fullName evidence="3">AAA ATPase domain-containing protein</fullName>
    </submittedName>
</protein>
<dbReference type="OrthoDB" id="8251210at2"/>
<organism evidence="3 4">
    <name type="scientific">Geodermatophilus africanus</name>
    <dbReference type="NCBI Taxonomy" id="1137993"/>
    <lineage>
        <taxon>Bacteria</taxon>
        <taxon>Bacillati</taxon>
        <taxon>Actinomycetota</taxon>
        <taxon>Actinomycetes</taxon>
        <taxon>Geodermatophilales</taxon>
        <taxon>Geodermatophilaceae</taxon>
        <taxon>Geodermatophilus</taxon>
    </lineage>
</organism>
<reference evidence="4" key="1">
    <citation type="submission" date="2016-10" db="EMBL/GenBank/DDBJ databases">
        <authorList>
            <person name="Varghese N."/>
            <person name="Submissions S."/>
        </authorList>
    </citation>
    <scope>NUCLEOTIDE SEQUENCE [LARGE SCALE GENOMIC DNA]</scope>
    <source>
        <strain evidence="4">DSM 45422</strain>
    </source>
</reference>
<dbReference type="InterPro" id="IPR041664">
    <property type="entry name" value="AAA_16"/>
</dbReference>
<feature type="domain" description="Orc1-like AAA ATPase" evidence="1">
    <location>
        <begin position="225"/>
        <end position="384"/>
    </location>
</feature>
<dbReference type="Pfam" id="PF13191">
    <property type="entry name" value="AAA_16"/>
    <property type="match status" value="1"/>
</dbReference>
<evidence type="ECO:0000313" key="3">
    <source>
        <dbReference type="EMBL" id="SDZ20413.1"/>
    </source>
</evidence>
<dbReference type="Proteomes" id="UP000198921">
    <property type="component" value="Unassembled WGS sequence"/>
</dbReference>
<dbReference type="Gene3D" id="3.40.50.300">
    <property type="entry name" value="P-loop containing nucleotide triphosphate hydrolases"/>
    <property type="match status" value="1"/>
</dbReference>
<dbReference type="Pfam" id="PF13365">
    <property type="entry name" value="Trypsin_2"/>
    <property type="match status" value="1"/>
</dbReference>
<dbReference type="SUPFAM" id="SSF52540">
    <property type="entry name" value="P-loop containing nucleoside triphosphate hydrolases"/>
    <property type="match status" value="1"/>
</dbReference>
<keyword evidence="4" id="KW-1185">Reference proteome</keyword>
<evidence type="ECO:0000259" key="1">
    <source>
        <dbReference type="Pfam" id="PF13191"/>
    </source>
</evidence>
<dbReference type="InterPro" id="IPR009003">
    <property type="entry name" value="Peptidase_S1_PA"/>
</dbReference>
<dbReference type="RefSeq" id="WP_091162213.1">
    <property type="nucleotide sequence ID" value="NZ_FNOT01000029.1"/>
</dbReference>
<dbReference type="STRING" id="1137993.SAMN05660209_05020"/>